<keyword evidence="4" id="KW-0812">Transmembrane</keyword>
<dbReference type="InterPro" id="IPR018060">
    <property type="entry name" value="HTH_AraC"/>
</dbReference>
<comment type="caution">
    <text evidence="6">The sequence shown here is derived from an EMBL/GenBank/DDBJ whole genome shotgun (WGS) entry which is preliminary data.</text>
</comment>
<dbReference type="SUPFAM" id="SSF46689">
    <property type="entry name" value="Homeodomain-like"/>
    <property type="match status" value="1"/>
</dbReference>
<keyword evidence="1" id="KW-0805">Transcription regulation</keyword>
<sequence>MLINIFFLISLGVLLIKELILYYILKKKNVYMMSFKLLSRLNYLVIIQLSCFFCFILVKKDLYISPLWILLFILYAPYFILILYYCFFKEKNIFYNYYLNNSFFLLCFFTFLSFVFFHFIDDLHLSSDIWYFLCISVSLHLLYYITKGFYLLGSIKRIKRKNLRIYNLQVILLVFNSVFSVFFVIALVYYRHYYNVLFGFLGLNLFGYYIFLGVLRYRLIHNIYNDISADIKAQFDVIQEKSQVSTSYQLTNTIVLGTYYQGNIDLKEQESKGGENKKIDIEENIYQEETKYERVQLSKDVLNRIDKKVNQIVLINRAYLNPNFKITDLALQTKVSRYYLAQYFSKIHNMNFREYINSLRIQEVLEYIKSQEQKEKITVNELFFQSAFNSRTSFFKCFKSITGMTPAEYLKSI</sequence>
<evidence type="ECO:0000313" key="7">
    <source>
        <dbReference type="Proteomes" id="UP000183496"/>
    </source>
</evidence>
<evidence type="ECO:0000256" key="4">
    <source>
        <dbReference type="SAM" id="Phobius"/>
    </source>
</evidence>
<keyword evidence="3" id="KW-0804">Transcription</keyword>
<evidence type="ECO:0000256" key="2">
    <source>
        <dbReference type="ARBA" id="ARBA00023125"/>
    </source>
</evidence>
<dbReference type="InterPro" id="IPR009057">
    <property type="entry name" value="Homeodomain-like_sf"/>
</dbReference>
<protein>
    <submittedName>
        <fullName evidence="6">AraC-type DNA-binding protein</fullName>
    </submittedName>
</protein>
<dbReference type="GO" id="GO:0003700">
    <property type="term" value="F:DNA-binding transcription factor activity"/>
    <property type="evidence" value="ECO:0007669"/>
    <property type="project" value="InterPro"/>
</dbReference>
<feature type="transmembrane region" description="Helical" evidence="4">
    <location>
        <begin position="129"/>
        <end position="153"/>
    </location>
</feature>
<dbReference type="KEGG" id="mpw:MPR_2098"/>
<keyword evidence="4" id="KW-0472">Membrane</keyword>
<dbReference type="SMART" id="SM00342">
    <property type="entry name" value="HTH_ARAC"/>
    <property type="match status" value="1"/>
</dbReference>
<dbReference type="Gene3D" id="1.10.10.60">
    <property type="entry name" value="Homeodomain-like"/>
    <property type="match status" value="2"/>
</dbReference>
<feature type="transmembrane region" description="Helical" evidence="4">
    <location>
        <begin position="165"/>
        <end position="190"/>
    </location>
</feature>
<name>A0AAJ4W795_MYRPR</name>
<feature type="transmembrane region" description="Helical" evidence="4">
    <location>
        <begin position="98"/>
        <end position="117"/>
    </location>
</feature>
<feature type="transmembrane region" description="Helical" evidence="4">
    <location>
        <begin position="64"/>
        <end position="86"/>
    </location>
</feature>
<evidence type="ECO:0000256" key="3">
    <source>
        <dbReference type="ARBA" id="ARBA00023163"/>
    </source>
</evidence>
<dbReference type="PANTHER" id="PTHR43280:SF2">
    <property type="entry name" value="HTH-TYPE TRANSCRIPTIONAL REGULATOR EXSA"/>
    <property type="match status" value="1"/>
</dbReference>
<dbReference type="Proteomes" id="UP000183496">
    <property type="component" value="Unassembled WGS sequence"/>
</dbReference>
<evidence type="ECO:0000256" key="1">
    <source>
        <dbReference type="ARBA" id="ARBA00023015"/>
    </source>
</evidence>
<dbReference type="EMBL" id="FOFY01000031">
    <property type="protein sequence ID" value="SER70266.1"/>
    <property type="molecule type" value="Genomic_DNA"/>
</dbReference>
<organism evidence="6 7">
    <name type="scientific">Myroides profundi</name>
    <dbReference type="NCBI Taxonomy" id="480520"/>
    <lineage>
        <taxon>Bacteria</taxon>
        <taxon>Pseudomonadati</taxon>
        <taxon>Bacteroidota</taxon>
        <taxon>Flavobacteriia</taxon>
        <taxon>Flavobacteriales</taxon>
        <taxon>Flavobacteriaceae</taxon>
        <taxon>Myroides</taxon>
    </lineage>
</organism>
<dbReference type="PANTHER" id="PTHR43280">
    <property type="entry name" value="ARAC-FAMILY TRANSCRIPTIONAL REGULATOR"/>
    <property type="match status" value="1"/>
</dbReference>
<dbReference type="Pfam" id="PF12833">
    <property type="entry name" value="HTH_18"/>
    <property type="match status" value="1"/>
</dbReference>
<gene>
    <name evidence="6" type="ORF">SAMN04488089_1315</name>
</gene>
<feature type="transmembrane region" description="Helical" evidence="4">
    <location>
        <begin position="196"/>
        <end position="215"/>
    </location>
</feature>
<reference evidence="6 7" key="1">
    <citation type="submission" date="2016-10" db="EMBL/GenBank/DDBJ databases">
        <authorList>
            <person name="Varghese N."/>
            <person name="Submissions S."/>
        </authorList>
    </citation>
    <scope>NUCLEOTIDE SEQUENCE [LARGE SCALE GENOMIC DNA]</scope>
    <source>
        <strain evidence="7">DSM 19823 / KCTC 23066 / CCTCC M 208030 / D25</strain>
    </source>
</reference>
<keyword evidence="4" id="KW-1133">Transmembrane helix</keyword>
<feature type="domain" description="HTH araC/xylS-type" evidence="5">
    <location>
        <begin position="310"/>
        <end position="412"/>
    </location>
</feature>
<feature type="transmembrane region" description="Helical" evidence="4">
    <location>
        <begin position="37"/>
        <end position="58"/>
    </location>
</feature>
<dbReference type="GO" id="GO:0043565">
    <property type="term" value="F:sequence-specific DNA binding"/>
    <property type="evidence" value="ECO:0007669"/>
    <property type="project" value="InterPro"/>
</dbReference>
<dbReference type="PROSITE" id="PS01124">
    <property type="entry name" value="HTH_ARAC_FAMILY_2"/>
    <property type="match status" value="1"/>
</dbReference>
<feature type="transmembrane region" description="Helical" evidence="4">
    <location>
        <begin position="6"/>
        <end position="25"/>
    </location>
</feature>
<accession>A0AAJ4W795</accession>
<evidence type="ECO:0000313" key="6">
    <source>
        <dbReference type="EMBL" id="SER70266.1"/>
    </source>
</evidence>
<evidence type="ECO:0000259" key="5">
    <source>
        <dbReference type="PROSITE" id="PS01124"/>
    </source>
</evidence>
<keyword evidence="2 6" id="KW-0238">DNA-binding</keyword>
<keyword evidence="7" id="KW-1185">Reference proteome</keyword>
<dbReference type="AlphaFoldDB" id="A0AAJ4W795"/>
<proteinExistence type="predicted"/>